<protein>
    <submittedName>
        <fullName evidence="3">PAS domain S-box protein</fullName>
    </submittedName>
</protein>
<feature type="transmembrane region" description="Helical" evidence="1">
    <location>
        <begin position="160"/>
        <end position="181"/>
    </location>
</feature>
<dbReference type="EMBL" id="CP032382">
    <property type="protein sequence ID" value="AYB33540.1"/>
    <property type="molecule type" value="Genomic_DNA"/>
</dbReference>
<evidence type="ECO:0000313" key="4">
    <source>
        <dbReference type="Proteomes" id="UP000266183"/>
    </source>
</evidence>
<feature type="transmembrane region" description="Helical" evidence="1">
    <location>
        <begin position="29"/>
        <end position="48"/>
    </location>
</feature>
<feature type="transmembrane region" description="Helical" evidence="1">
    <location>
        <begin position="86"/>
        <end position="108"/>
    </location>
</feature>
<accession>A0A385SV07</accession>
<keyword evidence="1" id="KW-0472">Membrane</keyword>
<dbReference type="InterPro" id="IPR000014">
    <property type="entry name" value="PAS"/>
</dbReference>
<name>A0A385SV07_9BACT</name>
<reference evidence="4" key="1">
    <citation type="submission" date="2018-09" db="EMBL/GenBank/DDBJ databases">
        <title>Chryseolinea sp. KIS68-18 isolated from soil.</title>
        <authorList>
            <person name="Weon H.-Y."/>
            <person name="Kwon S.-W."/>
            <person name="Lee S.A."/>
        </authorList>
    </citation>
    <scope>NUCLEOTIDE SEQUENCE [LARGE SCALE GENOMIC DNA]</scope>
    <source>
        <strain evidence="4">KIS68-18</strain>
    </source>
</reference>
<keyword evidence="1" id="KW-0812">Transmembrane</keyword>
<evidence type="ECO:0000313" key="3">
    <source>
        <dbReference type="EMBL" id="AYB33540.1"/>
    </source>
</evidence>
<sequence>MVGFYHTPMNQEPTSPFVTKVLLRQSIGSVRLVIALFTVTAAVTKLLYDRFLPGLTDLDEVRWTIIGLGSLAFVATYFRFKRGIVLSYFSLFLYLSTLFYVIAFVLINRFDPNAVIILILVVGASSVIINSLFYYGVQSVIIVLASMFAYPGTDLSNGNLMAFLNLIIALGVFGIVITVRLKLISSVKKSHSNLEKLNVLSIVANKAGEIVFVSPSVQNLLGYDPKELVKDGWWSSQNLRDGWISRDYILNYPNILPKEIASMETSLSTKDGKKVWFSWVNSMLPNGNYVGVALDITKYKNS</sequence>
<gene>
    <name evidence="3" type="ORF">D4L85_24435</name>
</gene>
<dbReference type="KEGG" id="chk:D4L85_24435"/>
<feature type="domain" description="PAS" evidence="2">
    <location>
        <begin position="194"/>
        <end position="229"/>
    </location>
</feature>
<organism evidence="3 4">
    <name type="scientific">Chryseolinea soli</name>
    <dbReference type="NCBI Taxonomy" id="2321403"/>
    <lineage>
        <taxon>Bacteria</taxon>
        <taxon>Pseudomonadati</taxon>
        <taxon>Bacteroidota</taxon>
        <taxon>Cytophagia</taxon>
        <taxon>Cytophagales</taxon>
        <taxon>Fulvivirgaceae</taxon>
        <taxon>Chryseolinea</taxon>
    </lineage>
</organism>
<evidence type="ECO:0000259" key="2">
    <source>
        <dbReference type="PROSITE" id="PS50112"/>
    </source>
</evidence>
<feature type="transmembrane region" description="Helical" evidence="1">
    <location>
        <begin position="115"/>
        <end position="148"/>
    </location>
</feature>
<dbReference type="CDD" id="cd00130">
    <property type="entry name" value="PAS"/>
    <property type="match status" value="1"/>
</dbReference>
<proteinExistence type="predicted"/>
<dbReference type="NCBIfam" id="TIGR00229">
    <property type="entry name" value="sensory_box"/>
    <property type="match status" value="1"/>
</dbReference>
<dbReference type="InterPro" id="IPR035965">
    <property type="entry name" value="PAS-like_dom_sf"/>
</dbReference>
<dbReference type="Gene3D" id="3.30.450.20">
    <property type="entry name" value="PAS domain"/>
    <property type="match status" value="1"/>
</dbReference>
<feature type="transmembrane region" description="Helical" evidence="1">
    <location>
        <begin position="60"/>
        <end position="80"/>
    </location>
</feature>
<dbReference type="Proteomes" id="UP000266183">
    <property type="component" value="Chromosome"/>
</dbReference>
<dbReference type="SUPFAM" id="SSF55785">
    <property type="entry name" value="PYP-like sensor domain (PAS domain)"/>
    <property type="match status" value="1"/>
</dbReference>
<keyword evidence="1" id="KW-1133">Transmembrane helix</keyword>
<keyword evidence="4" id="KW-1185">Reference proteome</keyword>
<dbReference type="PROSITE" id="PS50112">
    <property type="entry name" value="PAS"/>
    <property type="match status" value="1"/>
</dbReference>
<evidence type="ECO:0000256" key="1">
    <source>
        <dbReference type="SAM" id="Phobius"/>
    </source>
</evidence>
<dbReference type="AlphaFoldDB" id="A0A385SV07"/>